<evidence type="ECO:0000259" key="12">
    <source>
        <dbReference type="Pfam" id="PF13733"/>
    </source>
</evidence>
<keyword evidence="4" id="KW-0328">Glycosyltransferase</keyword>
<keyword evidence="6" id="KW-0812">Transmembrane</keyword>
<keyword evidence="5" id="KW-0808">Transferase</keyword>
<keyword evidence="9" id="KW-0472">Membrane</keyword>
<evidence type="ECO:0000313" key="13">
    <source>
        <dbReference type="Ensembl" id="ENSCINP00000010179.3"/>
    </source>
</evidence>
<dbReference type="UniPathway" id="UPA00378"/>
<keyword evidence="10" id="KW-0325">Glycoprotein</keyword>
<dbReference type="InParanoid" id="F7A738"/>
<dbReference type="GO" id="GO:0016020">
    <property type="term" value="C:membrane"/>
    <property type="evidence" value="ECO:0007669"/>
    <property type="project" value="UniProtKB-SubCell"/>
</dbReference>
<evidence type="ECO:0000256" key="7">
    <source>
        <dbReference type="ARBA" id="ARBA00022968"/>
    </source>
</evidence>
<dbReference type="EMBL" id="EAAA01001067">
    <property type="status" value="NOT_ANNOTATED_CDS"/>
    <property type="molecule type" value="Genomic_DNA"/>
</dbReference>
<dbReference type="OMA" id="QAGDDKF"/>
<evidence type="ECO:0000256" key="2">
    <source>
        <dbReference type="ARBA" id="ARBA00004922"/>
    </source>
</evidence>
<reference evidence="13" key="3">
    <citation type="submission" date="2025-08" db="UniProtKB">
        <authorList>
            <consortium name="Ensembl"/>
        </authorList>
    </citation>
    <scope>IDENTIFICATION</scope>
</reference>
<evidence type="ECO:0000256" key="10">
    <source>
        <dbReference type="ARBA" id="ARBA00023180"/>
    </source>
</evidence>
<evidence type="ECO:0000259" key="11">
    <source>
        <dbReference type="Pfam" id="PF02709"/>
    </source>
</evidence>
<dbReference type="SUPFAM" id="SSF53448">
    <property type="entry name" value="Nucleotide-diphospho-sugar transferases"/>
    <property type="match status" value="1"/>
</dbReference>
<dbReference type="PRINTS" id="PR02050">
    <property type="entry name" value="B14GALTRFASE"/>
</dbReference>
<evidence type="ECO:0000256" key="1">
    <source>
        <dbReference type="ARBA" id="ARBA00004606"/>
    </source>
</evidence>
<dbReference type="Gene3D" id="3.90.550.10">
    <property type="entry name" value="Spore Coat Polysaccharide Biosynthesis Protein SpsA, Chain A"/>
    <property type="match status" value="1"/>
</dbReference>
<reference evidence="14" key="1">
    <citation type="journal article" date="2002" name="Science">
        <title>The draft genome of Ciona intestinalis: insights into chordate and vertebrate origins.</title>
        <authorList>
            <person name="Dehal P."/>
            <person name="Satou Y."/>
            <person name="Campbell R.K."/>
            <person name="Chapman J."/>
            <person name="Degnan B."/>
            <person name="De Tomaso A."/>
            <person name="Davidson B."/>
            <person name="Di Gregorio A."/>
            <person name="Gelpke M."/>
            <person name="Goodstein D.M."/>
            <person name="Harafuji N."/>
            <person name="Hastings K.E."/>
            <person name="Ho I."/>
            <person name="Hotta K."/>
            <person name="Huang W."/>
            <person name="Kawashima T."/>
            <person name="Lemaire P."/>
            <person name="Martinez D."/>
            <person name="Meinertzhagen I.A."/>
            <person name="Necula S."/>
            <person name="Nonaka M."/>
            <person name="Putnam N."/>
            <person name="Rash S."/>
            <person name="Saiga H."/>
            <person name="Satake M."/>
            <person name="Terry A."/>
            <person name="Yamada L."/>
            <person name="Wang H.G."/>
            <person name="Awazu S."/>
            <person name="Azumi K."/>
            <person name="Boore J."/>
            <person name="Branno M."/>
            <person name="Chin-Bow S."/>
            <person name="DeSantis R."/>
            <person name="Doyle S."/>
            <person name="Francino P."/>
            <person name="Keys D.N."/>
            <person name="Haga S."/>
            <person name="Hayashi H."/>
            <person name="Hino K."/>
            <person name="Imai K.S."/>
            <person name="Inaba K."/>
            <person name="Kano S."/>
            <person name="Kobayashi K."/>
            <person name="Kobayashi M."/>
            <person name="Lee B.I."/>
            <person name="Makabe K.W."/>
            <person name="Manohar C."/>
            <person name="Matassi G."/>
            <person name="Medina M."/>
            <person name="Mochizuki Y."/>
            <person name="Mount S."/>
            <person name="Morishita T."/>
            <person name="Miura S."/>
            <person name="Nakayama A."/>
            <person name="Nishizaka S."/>
            <person name="Nomoto H."/>
            <person name="Ohta F."/>
            <person name="Oishi K."/>
            <person name="Rigoutsos I."/>
            <person name="Sano M."/>
            <person name="Sasaki A."/>
            <person name="Sasakura Y."/>
            <person name="Shoguchi E."/>
            <person name="Shin-i T."/>
            <person name="Spagnuolo A."/>
            <person name="Stainier D."/>
            <person name="Suzuki M.M."/>
            <person name="Tassy O."/>
            <person name="Takatori N."/>
            <person name="Tokuoka M."/>
            <person name="Yagi K."/>
            <person name="Yoshizaki F."/>
            <person name="Wada S."/>
            <person name="Zhang C."/>
            <person name="Hyatt P.D."/>
            <person name="Larimer F."/>
            <person name="Detter C."/>
            <person name="Doggett N."/>
            <person name="Glavina T."/>
            <person name="Hawkins T."/>
            <person name="Richardson P."/>
            <person name="Lucas S."/>
            <person name="Kohara Y."/>
            <person name="Levine M."/>
            <person name="Satoh N."/>
            <person name="Rokhsar D.S."/>
        </authorList>
    </citation>
    <scope>NUCLEOTIDE SEQUENCE [LARGE SCALE GENOMIC DNA]</scope>
</reference>
<dbReference type="Ensembl" id="ENSCINT00000010179.3">
    <property type="protein sequence ID" value="ENSCINP00000010179.3"/>
    <property type="gene ID" value="ENSCING00000004947.3"/>
</dbReference>
<proteinExistence type="inferred from homology"/>
<dbReference type="InterPro" id="IPR029044">
    <property type="entry name" value="Nucleotide-diphossugar_trans"/>
</dbReference>
<dbReference type="InterPro" id="IPR027995">
    <property type="entry name" value="Galactosyl_T_N"/>
</dbReference>
<evidence type="ECO:0000256" key="9">
    <source>
        <dbReference type="ARBA" id="ARBA00023136"/>
    </source>
</evidence>
<comment type="pathway">
    <text evidence="2">Protein modification; protein glycosylation.</text>
</comment>
<feature type="domain" description="Galactosyltransferase C-terminal" evidence="11">
    <location>
        <begin position="118"/>
        <end position="194"/>
    </location>
</feature>
<reference evidence="13" key="4">
    <citation type="submission" date="2025-09" db="UniProtKB">
        <authorList>
            <consortium name="Ensembl"/>
        </authorList>
    </citation>
    <scope>IDENTIFICATION</scope>
</reference>
<reference evidence="13" key="2">
    <citation type="journal article" date="2008" name="Genome Biol.">
        <title>Improved genome assembly and evidence-based global gene model set for the chordate Ciona intestinalis: new insight into intron and operon populations.</title>
        <authorList>
            <person name="Satou Y."/>
            <person name="Mineta K."/>
            <person name="Ogasawara M."/>
            <person name="Sasakura Y."/>
            <person name="Shoguchi E."/>
            <person name="Ueno K."/>
            <person name="Yamada L."/>
            <person name="Matsumoto J."/>
            <person name="Wasserscheid J."/>
            <person name="Dewar K."/>
            <person name="Wiley G.B."/>
            <person name="Macmil S.L."/>
            <person name="Roe B.A."/>
            <person name="Zeller R.W."/>
            <person name="Hastings K.E."/>
            <person name="Lemaire P."/>
            <person name="Lindquist E."/>
            <person name="Endo T."/>
            <person name="Hotta K."/>
            <person name="Inaba K."/>
        </authorList>
    </citation>
    <scope>NUCLEOTIDE SEQUENCE [LARGE SCALE GENOMIC DNA]</scope>
    <source>
        <strain evidence="13">wild type</strain>
    </source>
</reference>
<dbReference type="AlphaFoldDB" id="F7A738"/>
<dbReference type="Proteomes" id="UP000008144">
    <property type="component" value="Chromosome 13"/>
</dbReference>
<dbReference type="PANTHER" id="PTHR19300:SF61">
    <property type="entry name" value="BETA-1,4-N-ACETYLGALACTOSAMINYLTRANSFERASE"/>
    <property type="match status" value="1"/>
</dbReference>
<evidence type="ECO:0000256" key="5">
    <source>
        <dbReference type="ARBA" id="ARBA00022679"/>
    </source>
</evidence>
<evidence type="ECO:0000313" key="14">
    <source>
        <dbReference type="Proteomes" id="UP000008144"/>
    </source>
</evidence>
<keyword evidence="7" id="KW-0735">Signal-anchor</keyword>
<dbReference type="PANTHER" id="PTHR19300">
    <property type="entry name" value="BETA-1,4-GALACTOSYLTRANSFERASE"/>
    <property type="match status" value="1"/>
</dbReference>
<evidence type="ECO:0000256" key="4">
    <source>
        <dbReference type="ARBA" id="ARBA00022676"/>
    </source>
</evidence>
<dbReference type="GO" id="GO:0008378">
    <property type="term" value="F:galactosyltransferase activity"/>
    <property type="evidence" value="ECO:0000318"/>
    <property type="project" value="GO_Central"/>
</dbReference>
<dbReference type="InterPro" id="IPR027791">
    <property type="entry name" value="Galactosyl_T_C"/>
</dbReference>
<dbReference type="GO" id="GO:0005975">
    <property type="term" value="P:carbohydrate metabolic process"/>
    <property type="evidence" value="ECO:0007669"/>
    <property type="project" value="InterPro"/>
</dbReference>
<dbReference type="Pfam" id="PF13733">
    <property type="entry name" value="Glyco_transf_7N"/>
    <property type="match status" value="1"/>
</dbReference>
<evidence type="ECO:0000256" key="8">
    <source>
        <dbReference type="ARBA" id="ARBA00022989"/>
    </source>
</evidence>
<evidence type="ECO:0000256" key="3">
    <source>
        <dbReference type="ARBA" id="ARBA00005735"/>
    </source>
</evidence>
<accession>F7A738</accession>
<comment type="subcellular location">
    <subcellularLocation>
        <location evidence="1">Membrane</location>
        <topology evidence="1">Single-pass type II membrane protein</topology>
    </subcellularLocation>
</comment>
<name>F7A738_CIOIN</name>
<keyword evidence="8" id="KW-1133">Transmembrane helix</keyword>
<dbReference type="HOGENOM" id="CLU_044391_8_0_1"/>
<organism evidence="13 14">
    <name type="scientific">Ciona intestinalis</name>
    <name type="common">Transparent sea squirt</name>
    <name type="synonym">Ascidia intestinalis</name>
    <dbReference type="NCBI Taxonomy" id="7719"/>
    <lineage>
        <taxon>Eukaryota</taxon>
        <taxon>Metazoa</taxon>
        <taxon>Chordata</taxon>
        <taxon>Tunicata</taxon>
        <taxon>Ascidiacea</taxon>
        <taxon>Phlebobranchia</taxon>
        <taxon>Cionidae</taxon>
        <taxon>Ciona</taxon>
    </lineage>
</organism>
<keyword evidence="14" id="KW-1185">Reference proteome</keyword>
<dbReference type="STRING" id="7719.ENSCINP00000010179"/>
<protein>
    <submittedName>
        <fullName evidence="13">Uncharacterized protein</fullName>
    </submittedName>
</protein>
<dbReference type="GO" id="GO:0005794">
    <property type="term" value="C:Golgi apparatus"/>
    <property type="evidence" value="ECO:0000318"/>
    <property type="project" value="GO_Central"/>
</dbReference>
<dbReference type="InterPro" id="IPR003859">
    <property type="entry name" value="Galactosyl_T"/>
</dbReference>
<comment type="similarity">
    <text evidence="3">Belongs to the glycosyltransferase 7 family.</text>
</comment>
<dbReference type="GeneTree" id="ENSGT00940000163971"/>
<evidence type="ECO:0000256" key="6">
    <source>
        <dbReference type="ARBA" id="ARBA00022692"/>
    </source>
</evidence>
<sequence length="247" mass="28092">VMFDDVAAENPYLEIGGYFKPNTKPRGKLAVIIPFRNRKFHLRVLLHYLHPVLQSQRFEYCIYVINQSNKGVFNKGALMNVGYLEAMKRHNYSCYVFHDVDLLPEEHRCLYTCSDDVRHISTGISKFKYKLVGGVTVGGVSAFTTAQLQRVNGWSNRYVGWGGEDDDMAIRIRAHGMRIRRPSPSLCKFTSLPHGPDPGNPLNKKRFNMLRHTTKEMFGDGVNSVEYSVLGETLQATFTNITVELGK</sequence>
<feature type="domain" description="Galactosyltransferase N-terminal" evidence="12">
    <location>
        <begin position="3"/>
        <end position="114"/>
    </location>
</feature>
<dbReference type="Pfam" id="PF02709">
    <property type="entry name" value="Glyco_transf_7C"/>
    <property type="match status" value="1"/>
</dbReference>